<reference evidence="2 3" key="1">
    <citation type="submission" date="2011-02" db="EMBL/GenBank/DDBJ databases">
        <title>The Genome Sequence of Sphaeroforma arctica JP610.</title>
        <authorList>
            <consortium name="The Broad Institute Genome Sequencing Platform"/>
            <person name="Russ C."/>
            <person name="Cuomo C."/>
            <person name="Young S.K."/>
            <person name="Zeng Q."/>
            <person name="Gargeya S."/>
            <person name="Alvarado L."/>
            <person name="Berlin A."/>
            <person name="Chapman S.B."/>
            <person name="Chen Z."/>
            <person name="Freedman E."/>
            <person name="Gellesch M."/>
            <person name="Goldberg J."/>
            <person name="Griggs A."/>
            <person name="Gujja S."/>
            <person name="Heilman E."/>
            <person name="Heiman D."/>
            <person name="Howarth C."/>
            <person name="Mehta T."/>
            <person name="Neiman D."/>
            <person name="Pearson M."/>
            <person name="Roberts A."/>
            <person name="Saif S."/>
            <person name="Shea T."/>
            <person name="Shenoy N."/>
            <person name="Sisk P."/>
            <person name="Stolte C."/>
            <person name="Sykes S."/>
            <person name="White J."/>
            <person name="Yandava C."/>
            <person name="Burger G."/>
            <person name="Gray M.W."/>
            <person name="Holland P.W.H."/>
            <person name="King N."/>
            <person name="Lang F.B.F."/>
            <person name="Roger A.J."/>
            <person name="Ruiz-Trillo I."/>
            <person name="Haas B."/>
            <person name="Nusbaum C."/>
            <person name="Birren B."/>
        </authorList>
    </citation>
    <scope>NUCLEOTIDE SEQUENCE [LARGE SCALE GENOMIC DNA]</scope>
    <source>
        <strain evidence="2 3">JP610</strain>
    </source>
</reference>
<sequence length="219" mass="24442">MVEFLMVSEGKYSRVTVDGNSEVLSCTREDPLLGATTFLPRQRFELRYLLTCDIRTDGNINTSSSTHQQNVSNHGALAGVDTKAYTSGGGEDRLHARDSSGERSGGSHSVSLTFLDDEAMQADRCTFKAKRIEFHARPQRPVTHSDGTSATEHTKEDDTYSVQCLYDTICAYWPTGPQSIMQLCRPVEVWRQGRARAYAKSSSNQYWFVMRLGLARVDG</sequence>
<accession>A0A0L0FP97</accession>
<organism evidence="2 3">
    <name type="scientific">Sphaeroforma arctica JP610</name>
    <dbReference type="NCBI Taxonomy" id="667725"/>
    <lineage>
        <taxon>Eukaryota</taxon>
        <taxon>Ichthyosporea</taxon>
        <taxon>Ichthyophonida</taxon>
        <taxon>Sphaeroforma</taxon>
    </lineage>
</organism>
<dbReference type="EMBL" id="KQ242454">
    <property type="protein sequence ID" value="KNC78630.1"/>
    <property type="molecule type" value="Genomic_DNA"/>
</dbReference>
<feature type="compositionally biased region" description="Basic and acidic residues" evidence="1">
    <location>
        <begin position="90"/>
        <end position="101"/>
    </location>
</feature>
<gene>
    <name evidence="2" type="ORF">SARC_08950</name>
</gene>
<evidence type="ECO:0000313" key="3">
    <source>
        <dbReference type="Proteomes" id="UP000054560"/>
    </source>
</evidence>
<keyword evidence="3" id="KW-1185">Reference proteome</keyword>
<evidence type="ECO:0000256" key="1">
    <source>
        <dbReference type="SAM" id="MobiDB-lite"/>
    </source>
</evidence>
<proteinExistence type="predicted"/>
<dbReference type="GeneID" id="25909454"/>
<protein>
    <submittedName>
        <fullName evidence="2">Uncharacterized protein</fullName>
    </submittedName>
</protein>
<feature type="compositionally biased region" description="Polar residues" evidence="1">
    <location>
        <begin position="63"/>
        <end position="73"/>
    </location>
</feature>
<dbReference type="Proteomes" id="UP000054560">
    <property type="component" value="Unassembled WGS sequence"/>
</dbReference>
<evidence type="ECO:0000313" key="2">
    <source>
        <dbReference type="EMBL" id="KNC78630.1"/>
    </source>
</evidence>
<name>A0A0L0FP97_9EUKA</name>
<feature type="region of interest" description="Disordered" evidence="1">
    <location>
        <begin position="63"/>
        <end position="109"/>
    </location>
</feature>
<dbReference type="AlphaFoldDB" id="A0A0L0FP97"/>
<dbReference type="RefSeq" id="XP_014152532.1">
    <property type="nucleotide sequence ID" value="XM_014297057.1"/>
</dbReference>